<keyword evidence="1" id="KW-0328">Glycosyltransferase</keyword>
<keyword evidence="2" id="KW-1185">Reference proteome</keyword>
<name>A0AC61PMJ6_9FIRM</name>
<proteinExistence type="predicted"/>
<evidence type="ECO:0000313" key="2">
    <source>
        <dbReference type="Proteomes" id="UP000192328"/>
    </source>
</evidence>
<organism evidence="1 2">
    <name type="scientific">Aristaeella lactis</name>
    <dbReference type="NCBI Taxonomy" id="3046383"/>
    <lineage>
        <taxon>Bacteria</taxon>
        <taxon>Bacillati</taxon>
        <taxon>Bacillota</taxon>
        <taxon>Clostridia</taxon>
        <taxon>Eubacteriales</taxon>
        <taxon>Aristaeellaceae</taxon>
        <taxon>Aristaeella</taxon>
    </lineage>
</organism>
<evidence type="ECO:0000313" key="1">
    <source>
        <dbReference type="EMBL" id="SMC68525.1"/>
    </source>
</evidence>
<protein>
    <submittedName>
        <fullName evidence="1">Nicotinate-nucleotide-dimethylbenzimidazole phosphoribosyltransferase</fullName>
    </submittedName>
</protein>
<reference evidence="1" key="1">
    <citation type="submission" date="2017-04" db="EMBL/GenBank/DDBJ databases">
        <authorList>
            <person name="Varghese N."/>
            <person name="Submissions S."/>
        </authorList>
    </citation>
    <scope>NUCLEOTIDE SEQUENCE</scope>
    <source>
        <strain evidence="1">WTE2008</strain>
    </source>
</reference>
<gene>
    <name evidence="1" type="ORF">SAMN06297397_2021</name>
</gene>
<sequence>MNAQEQARRRWDSIAKPLHSLGRLEDLVVQIAGITQTADVRIDKRCALVFCGDHGVVKEGVSQAGSEVTALVARSIAEGTGNINLMADAARADVFAVDMGMLTEVEGTVNRRVGAGTADIAEGPAMTREQAEQALQAGMEMIRDLRDKGYQIAVIGEMGIGNTTAASVVASVLLDMPAEQVTGRGAGLSDAGLKRKIEVIRQAVRVNHPDASDPTDVLAKLGGFEIAGMAGAFLGGYQYHIPVVTDGMIPSVAALAAVRICPEAVSAILPGHVSKEPVDQIIMKELNMEPVIDARMALGEGTGGILLLPLLDMALRVYHGPHTFDGLGMEPYTPQGGKQ</sequence>
<comment type="caution">
    <text evidence="1">The sequence shown here is derived from an EMBL/GenBank/DDBJ whole genome shotgun (WGS) entry which is preliminary data.</text>
</comment>
<accession>A0AC61PMJ6</accession>
<dbReference type="EMBL" id="FWXZ01000003">
    <property type="protein sequence ID" value="SMC68525.1"/>
    <property type="molecule type" value="Genomic_DNA"/>
</dbReference>
<keyword evidence="1" id="KW-0808">Transferase</keyword>
<dbReference type="Proteomes" id="UP000192328">
    <property type="component" value="Unassembled WGS sequence"/>
</dbReference>